<dbReference type="EMBL" id="CAJNOJ010000011">
    <property type="protein sequence ID" value="CAF0792133.1"/>
    <property type="molecule type" value="Genomic_DNA"/>
</dbReference>
<dbReference type="OrthoDB" id="10369822at2759"/>
<organism evidence="2 3">
    <name type="scientific">Adineta ricciae</name>
    <name type="common">Rotifer</name>
    <dbReference type="NCBI Taxonomy" id="249248"/>
    <lineage>
        <taxon>Eukaryota</taxon>
        <taxon>Metazoa</taxon>
        <taxon>Spiralia</taxon>
        <taxon>Gnathifera</taxon>
        <taxon>Rotifera</taxon>
        <taxon>Eurotatoria</taxon>
        <taxon>Bdelloidea</taxon>
        <taxon>Adinetida</taxon>
        <taxon>Adinetidae</taxon>
        <taxon>Adineta</taxon>
    </lineage>
</organism>
<accession>A0A816CZC7</accession>
<evidence type="ECO:0000313" key="3">
    <source>
        <dbReference type="Proteomes" id="UP000663828"/>
    </source>
</evidence>
<dbReference type="Proteomes" id="UP000663852">
    <property type="component" value="Unassembled WGS sequence"/>
</dbReference>
<dbReference type="EMBL" id="CAJNOR010008112">
    <property type="protein sequence ID" value="CAF1628805.1"/>
    <property type="molecule type" value="Genomic_DNA"/>
</dbReference>
<sequence>MSLILIHNDQTVPVELPCALDEYCCLFDEICKTIISTFKLNNLICDYYLSYYDPLYKLWINLNIHVTKRITEILRGSSAKTLKIQIQRRRQNLTTYSMTTNKFDHQLSNVNHNDKVYVHTVIWLDESIGNPYQHNKFKRDCRAMINANTVSRFADSDNIDAKVRYDTYADDCERIWRHNSQYTTAKHMCPFQCHLFTADSTYTFFTCLNTMSKLTRSLSIIASTQFAKEVIPIVLYHQQKQLIPSELFLYVFDSNMESCYDWASYYTLDDHLPQTTTFLLFDDKKQLFIRLLNEVRRLLVSEADAKRAKHELYSALQYYCIANQLFLNSLRWNHRYNFAEFDRLNRVIDELERDVNEVLLEKFKPSVFDNIQIELSDELSQECSEIFEGL</sequence>
<proteinExistence type="predicted"/>
<comment type="caution">
    <text evidence="2">The sequence shown here is derived from an EMBL/GenBank/DDBJ whole genome shotgun (WGS) entry which is preliminary data.</text>
</comment>
<evidence type="ECO:0000313" key="2">
    <source>
        <dbReference type="EMBL" id="CAF1628805.1"/>
    </source>
</evidence>
<gene>
    <name evidence="1" type="ORF">EDS130_LOCUS4404</name>
    <name evidence="2" type="ORF">XAT740_LOCUS51291</name>
</gene>
<dbReference type="AlphaFoldDB" id="A0A816CZC7"/>
<reference evidence="2" key="1">
    <citation type="submission" date="2021-02" db="EMBL/GenBank/DDBJ databases">
        <authorList>
            <person name="Nowell W R."/>
        </authorList>
    </citation>
    <scope>NUCLEOTIDE SEQUENCE</scope>
</reference>
<protein>
    <submittedName>
        <fullName evidence="2">Uncharacterized protein</fullName>
    </submittedName>
</protein>
<evidence type="ECO:0000313" key="1">
    <source>
        <dbReference type="EMBL" id="CAF0792133.1"/>
    </source>
</evidence>
<dbReference type="Proteomes" id="UP000663828">
    <property type="component" value="Unassembled WGS sequence"/>
</dbReference>
<name>A0A816CZC7_ADIRI</name>
<keyword evidence="3" id="KW-1185">Reference proteome</keyword>